<dbReference type="SMART" id="SM00216">
    <property type="entry name" value="VWD"/>
    <property type="match status" value="4"/>
</dbReference>
<reference evidence="10" key="1">
    <citation type="submission" date="2025-08" db="UniProtKB">
        <authorList>
            <consortium name="Ensembl"/>
        </authorList>
    </citation>
    <scope>IDENTIFICATION</scope>
</reference>
<dbReference type="Pfam" id="PF12714">
    <property type="entry name" value="TILa"/>
    <property type="match status" value="3"/>
</dbReference>
<accession>A0A8C5WKV0</accession>
<evidence type="ECO:0000256" key="4">
    <source>
        <dbReference type="ARBA" id="ARBA00022737"/>
    </source>
</evidence>
<comment type="subcellular location">
    <subcellularLocation>
        <location evidence="1">Cell membrane</location>
    </subcellularLocation>
</comment>
<dbReference type="CDD" id="cd19941">
    <property type="entry name" value="TIL"/>
    <property type="match status" value="4"/>
</dbReference>
<dbReference type="GO" id="GO:0005886">
    <property type="term" value="C:plasma membrane"/>
    <property type="evidence" value="ECO:0007669"/>
    <property type="project" value="UniProtKB-SubCell"/>
</dbReference>
<evidence type="ECO:0000256" key="7">
    <source>
        <dbReference type="ARBA" id="ARBA00023180"/>
    </source>
</evidence>
<dbReference type="OrthoDB" id="3438930at2759"/>
<reference evidence="10" key="2">
    <citation type="submission" date="2025-09" db="UniProtKB">
        <authorList>
            <consortium name="Ensembl"/>
        </authorList>
    </citation>
    <scope>IDENTIFICATION</scope>
</reference>
<dbReference type="PANTHER" id="PTHR46160">
    <property type="entry name" value="ALPHA-TECTORIN-RELATED"/>
    <property type="match status" value="1"/>
</dbReference>
<keyword evidence="7" id="KW-0325">Glycoprotein</keyword>
<evidence type="ECO:0000313" key="10">
    <source>
        <dbReference type="Ensembl" id="ENSLLEP00000045325.1"/>
    </source>
</evidence>
<dbReference type="SUPFAM" id="SSF57567">
    <property type="entry name" value="Serine protease inhibitors"/>
    <property type="match status" value="4"/>
</dbReference>
<keyword evidence="6" id="KW-1015">Disulfide bond</keyword>
<organism evidence="10 11">
    <name type="scientific">Leptobrachium leishanense</name>
    <name type="common">Leishan spiny toad</name>
    <dbReference type="NCBI Taxonomy" id="445787"/>
    <lineage>
        <taxon>Eukaryota</taxon>
        <taxon>Metazoa</taxon>
        <taxon>Chordata</taxon>
        <taxon>Craniata</taxon>
        <taxon>Vertebrata</taxon>
        <taxon>Euteleostomi</taxon>
        <taxon>Amphibia</taxon>
        <taxon>Batrachia</taxon>
        <taxon>Anura</taxon>
        <taxon>Pelobatoidea</taxon>
        <taxon>Megophryidae</taxon>
        <taxon>Leptobrachium</taxon>
    </lineage>
</organism>
<keyword evidence="2" id="KW-1003">Cell membrane</keyword>
<evidence type="ECO:0000256" key="2">
    <source>
        <dbReference type="ARBA" id="ARBA00022475"/>
    </source>
</evidence>
<dbReference type="InterPro" id="IPR036084">
    <property type="entry name" value="Ser_inhib-like_sf"/>
</dbReference>
<protein>
    <recommendedName>
        <fullName evidence="9">VWFD domain-containing protein</fullName>
    </recommendedName>
</protein>
<feature type="domain" description="VWFD" evidence="9">
    <location>
        <begin position="1183"/>
        <end position="1382"/>
    </location>
</feature>
<dbReference type="SMART" id="SM00215">
    <property type="entry name" value="VWC_out"/>
    <property type="match status" value="3"/>
</dbReference>
<feature type="domain" description="VWFD" evidence="9">
    <location>
        <begin position="140"/>
        <end position="305"/>
    </location>
</feature>
<dbReference type="PANTHER" id="PTHR46160:SF7">
    <property type="entry name" value="VWFD DOMAIN-CONTAINING PROTEIN"/>
    <property type="match status" value="1"/>
</dbReference>
<dbReference type="InterPro" id="IPR002919">
    <property type="entry name" value="TIL_dom"/>
</dbReference>
<dbReference type="Pfam" id="PF00094">
    <property type="entry name" value="VWD"/>
    <property type="match status" value="4"/>
</dbReference>
<keyword evidence="4" id="KW-0677">Repeat</keyword>
<feature type="signal peptide" evidence="8">
    <location>
        <begin position="1"/>
        <end position="19"/>
    </location>
</feature>
<dbReference type="InterPro" id="IPR052749">
    <property type="entry name" value="Alpha-tectorin"/>
</dbReference>
<evidence type="ECO:0000256" key="8">
    <source>
        <dbReference type="SAM" id="SignalP"/>
    </source>
</evidence>
<keyword evidence="5" id="KW-0472">Membrane</keyword>
<sequence>MNFIKRFSEIMLFTRNVLLFPAMQCPANSEYKLCGGACPKTCNDDATPTKCSDTCVETCDCRDGYVLDENKCIPKSNCGCIFEGKLYAANEKFWGDSKCGKQCVCNPSTRKVECKSTQCKSSEKCSVVNGIQNCYPLTYGSCSASGDPHYITFDGVRYDFQGTCVYQFVGVCKKSEDLVDFEVNVQNDNRGSKVVSYVTSVQVKICDFDIVIDRKFKDKILVSSETDRQASHRQTGHTHTHFIVIFSFSHIAVKVPSTYAGALCGLCGNYDGNGNNDFTMKNNQVTNKPLLFGNSWKVKNIPGCYEEDKGDCSRLAELELRHMNNKEGCGILVDKSGPFRECHAKVDPQGHFKSCVYDACFYDGRQDVLCKTIAGYATACQQAGAVIYPWRSARFCSPVCSKNSHYDTCVSGCSPTCLTLAPPLGCNPTCSEGCVCDDGFILSGGDCVPISQCGCNFNNRYYKSGEVFYPNGLCNQQCECTASGVVQCKAFTCGANEECKVVNGVQKCQPIGSAQCSAAGDPHYTSYDGLYFDFQGTCTYTLSKTVTNNANLVPFAINVKNEKWGNGKVAVTKLVSFEVNGVNNNLPLTLEGGKIRVYQRGVKAIIDTDFGVQVSYDLVYHVVVTVPGNYKGQLGGLCGNYNGDRRDEFQQPDRSVVTDVTTFGASWKVQIPGVSCDHGCGGPGNACPACDDRRKEIFITENYCGFLKKAGGPLSACYGVISPDNYFSSCLFDLCAGQEDGKILCHNIQSYVAACQEAGVTIQPWRTEAFCPLTCPANSKYQVCADVCSATCAGLTDPAECPEKCAEGCECNDGFFFNGKTCVSVDKCGCFEDGKYYQPDEEVLSSDCKQICRCSPVGGLDCKETGCAADETCQVKDEIVKYPHYHTFDGYNYDFQGTCTYVLSKYIGSDPTLVPFTIEEKNDNRGSQAVSFVRTVTTYVYGYKLSLLKGESGKISISMSGFNAVIRTAFGLQITYEYNWHVVVTLPSSYYGATGGLCGNFNQNAGDELVTIDNRRVTSIIDWAKSWKVNDRDPFCFDFCQGVCPTCDESKKSLYGNNQYCGLITKPVDGPFRECHAKVNPDNFFDNCLYDVCIQGGAKQILCQALNAYANTCRKEGVKIYDWRTPSGSLPCPTNSHYEFCGNACPASCTDRNSPTRCTENCVETCQCNDGFVLSADKCVPTASCGCNYNGAYYTPNQEFWSDDNCRVRCKCDTGLGMVVCKETSCKASERCMVVDGVRGCHPLSFSTCSASGDPHYTTFDGKRFDFMGTCVYQLVGVTSSDPSLTPFTVKVENNNRGNKAVSYTKVVTVEIYGMTLTLSLDYPRRILVIKVPSTYANAVGGLCGNNNKNPNDDFTMKSGGAASTAVQFGNSWKVADAEGCTPECTGNCPQCSEAQKQEYKAEKYCGILTKTTGPFKECNSVIDPTPYFNDCVFDSCQYKGHPSSFCASIGLYVSACQDAGVQIQEWRSDAFCRKLHLFHLYALTFKRTPRIFRVSPFKRCLVLTPQAPGCTSAPCGAEVQPSFGGGRHLRWRLHPWVSPRCLMGFPKEIPWWRYGVLVNPDISRTVRLARGSWRVSFERPEHGLSNDTQHD</sequence>
<dbReference type="SMART" id="SM00832">
    <property type="entry name" value="C8"/>
    <property type="match status" value="4"/>
</dbReference>
<dbReference type="Proteomes" id="UP000694569">
    <property type="component" value="Unplaced"/>
</dbReference>
<feature type="domain" description="VWFD" evidence="9">
    <location>
        <begin position="875"/>
        <end position="1037"/>
    </location>
</feature>
<dbReference type="Pfam" id="PF01826">
    <property type="entry name" value="TIL"/>
    <property type="match status" value="4"/>
</dbReference>
<dbReference type="Ensembl" id="ENSLLET00000047134.1">
    <property type="protein sequence ID" value="ENSLLEP00000045325.1"/>
    <property type="gene ID" value="ENSLLEG00000028549.1"/>
</dbReference>
<dbReference type="InterPro" id="IPR014853">
    <property type="entry name" value="VWF/SSPO/ZAN-like_Cys-rich_dom"/>
</dbReference>
<evidence type="ECO:0000256" key="1">
    <source>
        <dbReference type="ARBA" id="ARBA00004236"/>
    </source>
</evidence>
<dbReference type="Gene3D" id="2.10.25.10">
    <property type="entry name" value="Laminin"/>
    <property type="match status" value="4"/>
</dbReference>
<dbReference type="InterPro" id="IPR001846">
    <property type="entry name" value="VWF_type-D"/>
</dbReference>
<name>A0A8C5WKV0_9ANUR</name>
<dbReference type="Pfam" id="PF08742">
    <property type="entry name" value="C8"/>
    <property type="match status" value="4"/>
</dbReference>
<dbReference type="InterPro" id="IPR001007">
    <property type="entry name" value="VWF_dom"/>
</dbReference>
<evidence type="ECO:0000256" key="5">
    <source>
        <dbReference type="ARBA" id="ARBA00023136"/>
    </source>
</evidence>
<dbReference type="FunFam" id="2.10.25.10:FF:000055">
    <property type="entry name" value="alpha-tectorin isoform X1"/>
    <property type="match status" value="4"/>
</dbReference>
<keyword evidence="3 8" id="KW-0732">Signal</keyword>
<dbReference type="PROSITE" id="PS51233">
    <property type="entry name" value="VWFD"/>
    <property type="match status" value="4"/>
</dbReference>
<dbReference type="InterPro" id="IPR025615">
    <property type="entry name" value="TILa_dom"/>
</dbReference>
<dbReference type="GeneTree" id="ENSGT00950000183155"/>
<evidence type="ECO:0000256" key="6">
    <source>
        <dbReference type="ARBA" id="ARBA00023157"/>
    </source>
</evidence>
<evidence type="ECO:0000259" key="9">
    <source>
        <dbReference type="PROSITE" id="PS51233"/>
    </source>
</evidence>
<proteinExistence type="predicted"/>
<feature type="chain" id="PRO_5034342836" description="VWFD domain-containing protein" evidence="8">
    <location>
        <begin position="20"/>
        <end position="1592"/>
    </location>
</feature>
<keyword evidence="11" id="KW-1185">Reference proteome</keyword>
<evidence type="ECO:0000256" key="3">
    <source>
        <dbReference type="ARBA" id="ARBA00022729"/>
    </source>
</evidence>
<feature type="domain" description="VWFD" evidence="9">
    <location>
        <begin position="514"/>
        <end position="677"/>
    </location>
</feature>
<evidence type="ECO:0000313" key="11">
    <source>
        <dbReference type="Proteomes" id="UP000694569"/>
    </source>
</evidence>